<dbReference type="STRING" id="579137.Metvu_0482"/>
<protein>
    <submittedName>
        <fullName evidence="2">Uncharacterized protein</fullName>
    </submittedName>
</protein>
<name>C9RFI9_METVM</name>
<dbReference type="OrthoDB" id="63751at2157"/>
<keyword evidence="1" id="KW-1133">Transmembrane helix</keyword>
<dbReference type="RefSeq" id="WP_015732562.1">
    <property type="nucleotide sequence ID" value="NC_013407.1"/>
</dbReference>
<organism evidence="2 3">
    <name type="scientific">Methanocaldococcus vulcanius (strain ATCC 700851 / DSM 12094 / M7)</name>
    <name type="common">Methanococcus vulcanius</name>
    <dbReference type="NCBI Taxonomy" id="579137"/>
    <lineage>
        <taxon>Archaea</taxon>
        <taxon>Methanobacteriati</taxon>
        <taxon>Methanobacteriota</taxon>
        <taxon>Methanomada group</taxon>
        <taxon>Methanococci</taxon>
        <taxon>Methanococcales</taxon>
        <taxon>Methanocaldococcaceae</taxon>
        <taxon>Methanocaldococcus</taxon>
    </lineage>
</organism>
<feature type="transmembrane region" description="Helical" evidence="1">
    <location>
        <begin position="31"/>
        <end position="50"/>
    </location>
</feature>
<sequence>MDEERKCGLYLLIIGLLCTFGIVMFKGMICYLLYVIAVPCLLYGIGSYLIPKTRRKNAGRLPFRGF</sequence>
<keyword evidence="1" id="KW-0472">Membrane</keyword>
<feature type="transmembrane region" description="Helical" evidence="1">
    <location>
        <begin position="7"/>
        <end position="25"/>
    </location>
</feature>
<dbReference type="HOGENOM" id="CLU_2784017_0_0_2"/>
<dbReference type="GeneID" id="8512815"/>
<evidence type="ECO:0000256" key="1">
    <source>
        <dbReference type="SAM" id="Phobius"/>
    </source>
</evidence>
<evidence type="ECO:0000313" key="3">
    <source>
        <dbReference type="Proteomes" id="UP000002063"/>
    </source>
</evidence>
<dbReference type="eggNOG" id="arCOG05034">
    <property type="taxonomic scope" value="Archaea"/>
</dbReference>
<evidence type="ECO:0000313" key="2">
    <source>
        <dbReference type="EMBL" id="ACX72341.1"/>
    </source>
</evidence>
<dbReference type="EMBL" id="CP001787">
    <property type="protein sequence ID" value="ACX72341.1"/>
    <property type="molecule type" value="Genomic_DNA"/>
</dbReference>
<dbReference type="AlphaFoldDB" id="C9RFI9"/>
<dbReference type="Proteomes" id="UP000002063">
    <property type="component" value="Chromosome"/>
</dbReference>
<keyword evidence="1" id="KW-0812">Transmembrane</keyword>
<accession>C9RFI9</accession>
<gene>
    <name evidence="2" type="ordered locus">Metvu_0482</name>
</gene>
<dbReference type="KEGG" id="mvu:Metvu_0482"/>
<keyword evidence="3" id="KW-1185">Reference proteome</keyword>
<proteinExistence type="predicted"/>
<reference evidence="2" key="1">
    <citation type="submission" date="2009-10" db="EMBL/GenBank/DDBJ databases">
        <title>Complete sequence of chromosome of Methanocaldococcus vulcanius M7.</title>
        <authorList>
            <consortium name="US DOE Joint Genome Institute"/>
            <person name="Lucas S."/>
            <person name="Copeland A."/>
            <person name="Lapidus A."/>
            <person name="Glavina del Rio T."/>
            <person name="Dalin E."/>
            <person name="Tice H."/>
            <person name="Bruce D."/>
            <person name="Goodwin L."/>
            <person name="Pitluck S."/>
            <person name="Lcollab F.I."/>
            <person name="Brettin T."/>
            <person name="Detter J.C."/>
            <person name="Han C."/>
            <person name="Tapia R."/>
            <person name="Kuske C.R."/>
            <person name="Schmutz J."/>
            <person name="Larimer F."/>
            <person name="Land M."/>
            <person name="Hauser L."/>
            <person name="Kyrpides N."/>
            <person name="Ovchinikova G."/>
            <person name="Sieprawska-Lupa M."/>
            <person name="Whitman W.B."/>
            <person name="Woyke T."/>
        </authorList>
    </citation>
    <scope>NUCLEOTIDE SEQUENCE [LARGE SCALE GENOMIC DNA]</scope>
    <source>
        <strain evidence="2">M7</strain>
    </source>
</reference>